<evidence type="ECO:0000313" key="2">
    <source>
        <dbReference type="Proteomes" id="UP000653343"/>
    </source>
</evidence>
<gene>
    <name evidence="1" type="ORF">GCM10010946_36670</name>
</gene>
<proteinExistence type="predicted"/>
<accession>A0ABQ2Y3J2</accession>
<dbReference type="Proteomes" id="UP000653343">
    <property type="component" value="Unassembled WGS sequence"/>
</dbReference>
<organism evidence="1 2">
    <name type="scientific">Undibacterium squillarum</name>
    <dbReference type="NCBI Taxonomy" id="1131567"/>
    <lineage>
        <taxon>Bacteria</taxon>
        <taxon>Pseudomonadati</taxon>
        <taxon>Pseudomonadota</taxon>
        <taxon>Betaproteobacteria</taxon>
        <taxon>Burkholderiales</taxon>
        <taxon>Oxalobacteraceae</taxon>
        <taxon>Undibacterium</taxon>
    </lineage>
</organism>
<name>A0ABQ2Y3J2_9BURK</name>
<sequence length="272" mass="30668">MVSRMINCTSATLSIAMDKEGSERNYRGYLNDLVIEGYLYKKSIIDSTLESTGGRKIGTLFALTKSGAEVLSEMIELPKNGIYFYKEGIRAKSPFGFTHRALLIEVIAEFFRLEKQGKIEILDLIPEFQKEGASRLGTSKATSKVAVENGFVVPDALIRLRIGEKVRVIALELHRTTSTTHINEQLVKHAEAMKKGLFSEYFEEDSTSFLCSIHARETTLKNTIKLIREGKFPNFDTYSNGYHFTTVSDIRENGITNAFFHANGEKSRLFNI</sequence>
<dbReference type="EMBL" id="BMYU01000015">
    <property type="protein sequence ID" value="GGX54723.1"/>
    <property type="molecule type" value="Genomic_DNA"/>
</dbReference>
<protein>
    <submittedName>
        <fullName evidence="1">Uncharacterized protein</fullName>
    </submittedName>
</protein>
<keyword evidence="2" id="KW-1185">Reference proteome</keyword>
<reference evidence="2" key="1">
    <citation type="journal article" date="2019" name="Int. J. Syst. Evol. Microbiol.">
        <title>The Global Catalogue of Microorganisms (GCM) 10K type strain sequencing project: providing services to taxonomists for standard genome sequencing and annotation.</title>
        <authorList>
            <consortium name="The Broad Institute Genomics Platform"/>
            <consortium name="The Broad Institute Genome Sequencing Center for Infectious Disease"/>
            <person name="Wu L."/>
            <person name="Ma J."/>
        </authorList>
    </citation>
    <scope>NUCLEOTIDE SEQUENCE [LARGE SCALE GENOMIC DNA]</scope>
    <source>
        <strain evidence="2">KCTC 23917</strain>
    </source>
</reference>
<evidence type="ECO:0000313" key="1">
    <source>
        <dbReference type="EMBL" id="GGX54723.1"/>
    </source>
</evidence>
<comment type="caution">
    <text evidence="1">The sequence shown here is derived from an EMBL/GenBank/DDBJ whole genome shotgun (WGS) entry which is preliminary data.</text>
</comment>